<dbReference type="GeneID" id="31358156"/>
<dbReference type="PROSITE" id="PS50222">
    <property type="entry name" value="EF_HAND_2"/>
    <property type="match status" value="2"/>
</dbReference>
<dbReference type="STRING" id="670386.D3B2L9"/>
<evidence type="ECO:0000313" key="5">
    <source>
        <dbReference type="EMBL" id="EFA83567.1"/>
    </source>
</evidence>
<dbReference type="Gene3D" id="1.10.238.10">
    <property type="entry name" value="EF-hand"/>
    <property type="match status" value="1"/>
</dbReference>
<name>D3B2L9_HETP5</name>
<evidence type="ECO:0000256" key="2">
    <source>
        <dbReference type="ARBA" id="ARBA00022737"/>
    </source>
</evidence>
<dbReference type="Proteomes" id="UP000001396">
    <property type="component" value="Unassembled WGS sequence"/>
</dbReference>
<gene>
    <name evidence="5" type="ORF">PPL_02633</name>
</gene>
<evidence type="ECO:0000259" key="4">
    <source>
        <dbReference type="PROSITE" id="PS50222"/>
    </source>
</evidence>
<evidence type="ECO:0000256" key="3">
    <source>
        <dbReference type="ARBA" id="ARBA00022837"/>
    </source>
</evidence>
<proteinExistence type="predicted"/>
<dbReference type="PRINTS" id="PR00450">
    <property type="entry name" value="RECOVERIN"/>
</dbReference>
<dbReference type="PANTHER" id="PTHR23055">
    <property type="entry name" value="CALCIUM BINDING PROTEINS"/>
    <property type="match status" value="1"/>
</dbReference>
<feature type="domain" description="EF-hand" evidence="4">
    <location>
        <begin position="62"/>
        <end position="97"/>
    </location>
</feature>
<protein>
    <submittedName>
        <fullName evidence="5">Calcium-binding protein</fullName>
    </submittedName>
</protein>
<evidence type="ECO:0000256" key="1">
    <source>
        <dbReference type="ARBA" id="ARBA00022723"/>
    </source>
</evidence>
<dbReference type="SMART" id="SM00054">
    <property type="entry name" value="EFh"/>
    <property type="match status" value="2"/>
</dbReference>
<feature type="domain" description="EF-hand" evidence="4">
    <location>
        <begin position="98"/>
        <end position="133"/>
    </location>
</feature>
<sequence>MGQANTKLSKEELDQLMKTTKYSKDDIEILTRDFKEYSGADKKIGFSEEEFLKFFKTRFQDWSTEDMKKMFKVFDTDKNGTVDFKEFTTALYLMTKAPVEERMAVLFDIFDDDKSGTLSSQEVEKMIHVAVNCGTALGCGGVESFEYCFDLFKQGLTVNGLTKAQFVKIGGGSTRFTRMICFYDSANGLLY</sequence>
<accession>D3B2L9</accession>
<dbReference type="AlphaFoldDB" id="D3B2L9"/>
<dbReference type="SUPFAM" id="SSF47473">
    <property type="entry name" value="EF-hand"/>
    <property type="match status" value="1"/>
</dbReference>
<dbReference type="CDD" id="cd00051">
    <property type="entry name" value="EFh"/>
    <property type="match status" value="1"/>
</dbReference>
<organism evidence="5 6">
    <name type="scientific">Heterostelium pallidum (strain ATCC 26659 / Pp 5 / PN500)</name>
    <name type="common">Cellular slime mold</name>
    <name type="synonym">Polysphondylium pallidum</name>
    <dbReference type="NCBI Taxonomy" id="670386"/>
    <lineage>
        <taxon>Eukaryota</taxon>
        <taxon>Amoebozoa</taxon>
        <taxon>Evosea</taxon>
        <taxon>Eumycetozoa</taxon>
        <taxon>Dictyostelia</taxon>
        <taxon>Acytosteliales</taxon>
        <taxon>Acytosteliaceae</taxon>
        <taxon>Heterostelium</taxon>
    </lineage>
</organism>
<dbReference type="PROSITE" id="PS00018">
    <property type="entry name" value="EF_HAND_1"/>
    <property type="match status" value="2"/>
</dbReference>
<keyword evidence="1" id="KW-0479">Metal-binding</keyword>
<dbReference type="InterPro" id="IPR011992">
    <property type="entry name" value="EF-hand-dom_pair"/>
</dbReference>
<dbReference type="RefSeq" id="XP_020435684.1">
    <property type="nucleotide sequence ID" value="XM_020573612.1"/>
</dbReference>
<keyword evidence="6" id="KW-1185">Reference proteome</keyword>
<comment type="caution">
    <text evidence="5">The sequence shown here is derived from an EMBL/GenBank/DDBJ whole genome shotgun (WGS) entry which is preliminary data.</text>
</comment>
<dbReference type="GO" id="GO:0005509">
    <property type="term" value="F:calcium ion binding"/>
    <property type="evidence" value="ECO:0007669"/>
    <property type="project" value="InterPro"/>
</dbReference>
<dbReference type="PANTHER" id="PTHR23055:SF96">
    <property type="entry name" value="CALCIUM-BINDING PROTEIN J-RELATED"/>
    <property type="match status" value="1"/>
</dbReference>
<dbReference type="Pfam" id="PF13499">
    <property type="entry name" value="EF-hand_7"/>
    <property type="match status" value="1"/>
</dbReference>
<dbReference type="EMBL" id="ADBJ01000010">
    <property type="protein sequence ID" value="EFA83567.1"/>
    <property type="molecule type" value="Genomic_DNA"/>
</dbReference>
<evidence type="ECO:0000313" key="6">
    <source>
        <dbReference type="Proteomes" id="UP000001396"/>
    </source>
</evidence>
<dbReference type="InterPro" id="IPR028846">
    <property type="entry name" value="Recoverin"/>
</dbReference>
<keyword evidence="2" id="KW-0677">Repeat</keyword>
<dbReference type="InParanoid" id="D3B2L9"/>
<dbReference type="InterPro" id="IPR002048">
    <property type="entry name" value="EF_hand_dom"/>
</dbReference>
<reference evidence="5 6" key="1">
    <citation type="journal article" date="2011" name="Genome Res.">
        <title>Phylogeny-wide analysis of social amoeba genomes highlights ancient origins for complex intercellular communication.</title>
        <authorList>
            <person name="Heidel A.J."/>
            <person name="Lawal H.M."/>
            <person name="Felder M."/>
            <person name="Schilde C."/>
            <person name="Helps N.R."/>
            <person name="Tunggal B."/>
            <person name="Rivero F."/>
            <person name="John U."/>
            <person name="Schleicher M."/>
            <person name="Eichinger L."/>
            <person name="Platzer M."/>
            <person name="Noegel A.A."/>
            <person name="Schaap P."/>
            <person name="Gloeckner G."/>
        </authorList>
    </citation>
    <scope>NUCLEOTIDE SEQUENCE [LARGE SCALE GENOMIC DNA]</scope>
    <source>
        <strain evidence="6">ATCC 26659 / Pp 5 / PN500</strain>
    </source>
</reference>
<dbReference type="OMA" id="TALYLMT"/>
<keyword evidence="3" id="KW-0106">Calcium</keyword>
<dbReference type="InterPro" id="IPR018247">
    <property type="entry name" value="EF_Hand_1_Ca_BS"/>
</dbReference>